<feature type="region of interest" description="Disordered" evidence="1">
    <location>
        <begin position="1275"/>
        <end position="1322"/>
    </location>
</feature>
<dbReference type="GO" id="GO:0003676">
    <property type="term" value="F:nucleic acid binding"/>
    <property type="evidence" value="ECO:0007669"/>
    <property type="project" value="InterPro"/>
</dbReference>
<proteinExistence type="predicted"/>
<dbReference type="InterPro" id="IPR043502">
    <property type="entry name" value="DNA/RNA_pol_sf"/>
</dbReference>
<feature type="compositionally biased region" description="Pro residues" evidence="1">
    <location>
        <begin position="1362"/>
        <end position="1373"/>
    </location>
</feature>
<feature type="compositionally biased region" description="Pro residues" evidence="1">
    <location>
        <begin position="1275"/>
        <end position="1286"/>
    </location>
</feature>
<evidence type="ECO:0000313" key="3">
    <source>
        <dbReference type="EMBL" id="KAI0502609.1"/>
    </source>
</evidence>
<sequence length="1487" mass="167924">MLNQLLIRVVVRMWLAGSTARADTISSWMISSKLSAIVLNITLNRVWPMSIVQYIVLTDFVISSSDREEVVVVAAGRRWKMWQNVPQIKPCPGHATPAGVQHKHRIEPCPQLAVAAGVLYRHRIGPLPQHAAAGAVFIKADIRYEDVWETYHGAEAIVKKSWNKFAGLNPADSLNSKAKFKNLTILQDKLKEEIQELQLEEGEMGISVEKLQVLRFKINELNATLARLNSWWRQRAKARWMEEGDCNSGFFHAFANARKNNNWISHIKTKEGKITEDANEIQKVFSDFFQLKWKHRNCLIEGWPNPGAVINENDQAGLDAEFTREELLAIIQNSSCNIAPGVDGISEDIWLAVNHFMVSGDMPISWNETIIVLIPKIQNPQEVTNYRPICLCLTIYKIIANMLLSRLELVIHKLISTDQAAFIKGRSLSDHVLLAQEIFNNFRYSKARKGLLAIKLDMEQAYDSMGWDALRQVLSHFNFPTKFKELILQCILNPKYCISINGKKSDWIYGKSGFRQGCPLSPYLFILCSQILSDALNGRKGDIRISISPKAPRVSHLLYADDIFIFSECNSKVINDLKTIINNYCLCFFWKKNNGNTGIHYNSWKKLCKTKEEGGRGLFSAVSKIGPLRAKLAWNFCTKPSTMLNQILRAKYGDDVCWIMDRSLARWPTFVNCSENSELKLSYFISNGKWNSDLIQNTFGEHLRELILQVPIQDGKGFDSIELNSKFSVKSIAAMVFQSASHKNDDGSIWSWMKKLKLRPKIKLFWWRLYNDGLPSNDFLVRRKLSNFSGCPRGCMEDENEWHITVPENWDTNQRELFCSWYPPPIGWIKLNVDASILSNNVAGFGGVIRDEKGRFLLAFGINIMHWDIAQIELMAILHLKYIFRDWMFEAQGIIIEGDNFNIINLLQSAMKNWKVSKRIEEKFLFLLDFNQVYEMHDMACLKRSSPKKKFSLVSKDPATPPHRGRKPGHMKNQCLDLRILPTKEKGKAKLNLNWGNNEKQKISWADLFSEASDQEKDNGLPLMASPSEDFPPLPISSLLGPSPGGPSYADNVSAPAFKTTPFPVSFDNPGHKLSFNSYDLTEGKSLWTTGLIGYSLGLRPYYERLLKAMQKLWTLKGSMTLLSLADGFFLLKFSTVEDLELILEGGPWFLLGKQFILQRWSPKFKPKRDESTPIPIWIKIVDFSLALWTPTGISRIASYVGIPVSVDSLTANRSRLTFAWVYFLITKDSILPDDILLEIDGEDMVLKVLYDWKPDKCEGYGSLIHPFSICPQNPNPQPVLPPQPPKSRGCSTSRSRASRPHRSPSILPPPKPSNVNTSTASNQNAVNYSTSLNHIAPSLPSSHLPPRAPPIPSTQSSGLPPLVPPVSNPNPSPVILSNLPNLNSPTEDFSSSGNPISPRIPPPPKIPLINKFASLHTEEPNPSISVDSSSETETFSFSNAANDQLDYLHHDKSPMKIRSSNDKEKSPPKSKPSKGKLAKKAKTPKS</sequence>
<gene>
    <name evidence="3" type="ORF">KFK09_017564</name>
</gene>
<dbReference type="CDD" id="cd01650">
    <property type="entry name" value="RT_nLTR_like"/>
    <property type="match status" value="1"/>
</dbReference>
<evidence type="ECO:0000256" key="1">
    <source>
        <dbReference type="SAM" id="MobiDB-lite"/>
    </source>
</evidence>
<accession>A0A8T3B1M7</accession>
<dbReference type="OrthoDB" id="694486at2759"/>
<feature type="compositionally biased region" description="Low complexity" evidence="1">
    <location>
        <begin position="1429"/>
        <end position="1439"/>
    </location>
</feature>
<evidence type="ECO:0000259" key="2">
    <source>
        <dbReference type="PROSITE" id="PS50878"/>
    </source>
</evidence>
<dbReference type="PANTHER" id="PTHR19446">
    <property type="entry name" value="REVERSE TRANSCRIPTASES"/>
    <property type="match status" value="1"/>
</dbReference>
<feature type="region of interest" description="Disordered" evidence="1">
    <location>
        <begin position="1334"/>
        <end position="1487"/>
    </location>
</feature>
<protein>
    <recommendedName>
        <fullName evidence="2">Reverse transcriptase domain-containing protein</fullName>
    </recommendedName>
</protein>
<name>A0A8T3B1M7_DENNO</name>
<feature type="region of interest" description="Disordered" evidence="1">
    <location>
        <begin position="952"/>
        <end position="972"/>
    </location>
</feature>
<dbReference type="InterPro" id="IPR026960">
    <property type="entry name" value="RVT-Znf"/>
</dbReference>
<dbReference type="Gene3D" id="3.30.420.10">
    <property type="entry name" value="Ribonuclease H-like superfamily/Ribonuclease H"/>
    <property type="match status" value="1"/>
</dbReference>
<dbReference type="Pfam" id="PF13966">
    <property type="entry name" value="zf-RVT"/>
    <property type="match status" value="1"/>
</dbReference>
<feature type="compositionally biased region" description="Low complexity" evidence="1">
    <location>
        <begin position="1374"/>
        <end position="1398"/>
    </location>
</feature>
<dbReference type="InterPro" id="IPR036397">
    <property type="entry name" value="RNaseH_sf"/>
</dbReference>
<reference evidence="3" key="1">
    <citation type="journal article" date="2022" name="Front. Genet.">
        <title>Chromosome-Scale Assembly of the Dendrobium nobile Genome Provides Insights Into the Molecular Mechanism of the Biosynthesis of the Medicinal Active Ingredient of Dendrobium.</title>
        <authorList>
            <person name="Xu Q."/>
            <person name="Niu S.-C."/>
            <person name="Li K.-L."/>
            <person name="Zheng P.-J."/>
            <person name="Zhang X.-J."/>
            <person name="Jia Y."/>
            <person name="Liu Y."/>
            <person name="Niu Y.-X."/>
            <person name="Yu L.-H."/>
            <person name="Chen D.-F."/>
            <person name="Zhang G.-Q."/>
        </authorList>
    </citation>
    <scope>NUCLEOTIDE SEQUENCE</scope>
    <source>
        <tissue evidence="3">Leaf</tissue>
    </source>
</reference>
<feature type="domain" description="Reverse transcriptase" evidence="2">
    <location>
        <begin position="355"/>
        <end position="620"/>
    </location>
</feature>
<dbReference type="Proteomes" id="UP000829196">
    <property type="component" value="Unassembled WGS sequence"/>
</dbReference>
<feature type="compositionally biased region" description="Basic and acidic residues" evidence="1">
    <location>
        <begin position="1447"/>
        <end position="1468"/>
    </location>
</feature>
<dbReference type="InterPro" id="IPR000477">
    <property type="entry name" value="RT_dom"/>
</dbReference>
<evidence type="ECO:0000313" key="4">
    <source>
        <dbReference type="Proteomes" id="UP000829196"/>
    </source>
</evidence>
<comment type="caution">
    <text evidence="3">The sequence shown here is derived from an EMBL/GenBank/DDBJ whole genome shotgun (WGS) entry which is preliminary data.</text>
</comment>
<dbReference type="InterPro" id="IPR025558">
    <property type="entry name" value="DUF4283"/>
</dbReference>
<dbReference type="CDD" id="cd06222">
    <property type="entry name" value="RNase_H_like"/>
    <property type="match status" value="1"/>
</dbReference>
<organism evidence="3 4">
    <name type="scientific">Dendrobium nobile</name>
    <name type="common">Orchid</name>
    <dbReference type="NCBI Taxonomy" id="94219"/>
    <lineage>
        <taxon>Eukaryota</taxon>
        <taxon>Viridiplantae</taxon>
        <taxon>Streptophyta</taxon>
        <taxon>Embryophyta</taxon>
        <taxon>Tracheophyta</taxon>
        <taxon>Spermatophyta</taxon>
        <taxon>Magnoliopsida</taxon>
        <taxon>Liliopsida</taxon>
        <taxon>Asparagales</taxon>
        <taxon>Orchidaceae</taxon>
        <taxon>Epidendroideae</taxon>
        <taxon>Malaxideae</taxon>
        <taxon>Dendrobiinae</taxon>
        <taxon>Dendrobium</taxon>
    </lineage>
</organism>
<keyword evidence="4" id="KW-1185">Reference proteome</keyword>
<dbReference type="SUPFAM" id="SSF53098">
    <property type="entry name" value="Ribonuclease H-like"/>
    <property type="match status" value="1"/>
</dbReference>
<dbReference type="Pfam" id="PF00078">
    <property type="entry name" value="RVT_1"/>
    <property type="match status" value="1"/>
</dbReference>
<dbReference type="EMBL" id="JAGYWB010000012">
    <property type="protein sequence ID" value="KAI0502609.1"/>
    <property type="molecule type" value="Genomic_DNA"/>
</dbReference>
<dbReference type="InterPro" id="IPR012337">
    <property type="entry name" value="RNaseH-like_sf"/>
</dbReference>
<dbReference type="Pfam" id="PF14111">
    <property type="entry name" value="DUF4283"/>
    <property type="match status" value="1"/>
</dbReference>
<feature type="compositionally biased region" description="Basic residues" evidence="1">
    <location>
        <begin position="1472"/>
        <end position="1487"/>
    </location>
</feature>
<dbReference type="PROSITE" id="PS50878">
    <property type="entry name" value="RT_POL"/>
    <property type="match status" value="1"/>
</dbReference>
<dbReference type="SUPFAM" id="SSF56672">
    <property type="entry name" value="DNA/RNA polymerases"/>
    <property type="match status" value="1"/>
</dbReference>
<dbReference type="InterPro" id="IPR044730">
    <property type="entry name" value="RNase_H-like_dom_plant"/>
</dbReference>